<protein>
    <submittedName>
        <fullName evidence="2">Uncharacterized protein</fullName>
    </submittedName>
</protein>
<feature type="region of interest" description="Disordered" evidence="1">
    <location>
        <begin position="1"/>
        <end position="80"/>
    </location>
</feature>
<dbReference type="EMBL" id="KZ805377">
    <property type="protein sequence ID" value="PVI00214.1"/>
    <property type="molecule type" value="Genomic_DNA"/>
</dbReference>
<feature type="compositionally biased region" description="Basic and acidic residues" evidence="1">
    <location>
        <begin position="62"/>
        <end position="71"/>
    </location>
</feature>
<accession>A0A2V1DSI9</accession>
<feature type="compositionally biased region" description="Basic and acidic residues" evidence="1">
    <location>
        <begin position="381"/>
        <end position="391"/>
    </location>
</feature>
<gene>
    <name evidence="2" type="ORF">DM02DRAFT_672179</name>
</gene>
<evidence type="ECO:0000313" key="2">
    <source>
        <dbReference type="EMBL" id="PVI00214.1"/>
    </source>
</evidence>
<reference evidence="2 3" key="1">
    <citation type="journal article" date="2018" name="Sci. Rep.">
        <title>Comparative genomics provides insights into the lifestyle and reveals functional heterogeneity of dark septate endophytic fungi.</title>
        <authorList>
            <person name="Knapp D.G."/>
            <person name="Nemeth J.B."/>
            <person name="Barry K."/>
            <person name="Hainaut M."/>
            <person name="Henrissat B."/>
            <person name="Johnson J."/>
            <person name="Kuo A."/>
            <person name="Lim J.H.P."/>
            <person name="Lipzen A."/>
            <person name="Nolan M."/>
            <person name="Ohm R.A."/>
            <person name="Tamas L."/>
            <person name="Grigoriev I.V."/>
            <person name="Spatafora J.W."/>
            <person name="Nagy L.G."/>
            <person name="Kovacs G.M."/>
        </authorList>
    </citation>
    <scope>NUCLEOTIDE SEQUENCE [LARGE SCALE GENOMIC DNA]</scope>
    <source>
        <strain evidence="2 3">DSE2036</strain>
    </source>
</reference>
<dbReference type="Proteomes" id="UP000244855">
    <property type="component" value="Unassembled WGS sequence"/>
</dbReference>
<evidence type="ECO:0000256" key="1">
    <source>
        <dbReference type="SAM" id="MobiDB-lite"/>
    </source>
</evidence>
<name>A0A2V1DSI9_9PLEO</name>
<feature type="region of interest" description="Disordered" evidence="1">
    <location>
        <begin position="370"/>
        <end position="472"/>
    </location>
</feature>
<feature type="compositionally biased region" description="Acidic residues" evidence="1">
    <location>
        <begin position="437"/>
        <end position="448"/>
    </location>
</feature>
<keyword evidence="3" id="KW-1185">Reference proteome</keyword>
<dbReference type="AlphaFoldDB" id="A0A2V1DSI9"/>
<feature type="compositionally biased region" description="Basic and acidic residues" evidence="1">
    <location>
        <begin position="449"/>
        <end position="459"/>
    </location>
</feature>
<feature type="compositionally biased region" description="Acidic residues" evidence="1">
    <location>
        <begin position="392"/>
        <end position="416"/>
    </location>
</feature>
<feature type="compositionally biased region" description="Polar residues" evidence="1">
    <location>
        <begin position="48"/>
        <end position="61"/>
    </location>
</feature>
<proteinExistence type="predicted"/>
<sequence>MPPKAKPKAPQQKDTSKAMDASKAKETLKPKDTPQPKDMLKPKDASNSKDASISNDASSSKDAPKQKDRSRSRAAAPPGRQDVPIPCDCCGCPLINFNINRPRRCAACNKLSTDWIGATSWGELITFNREFIEGTRTATIYAKWSTFVDKELNADLLRLHDYGLLVTFAQPEKHEVGKEVSGKWMGKWYETKDRAYIIFALPTNHPKIEQEKINELIAILYHMKEIEFVSYYEQCDYAPGTEKDGRYIANPIGTSDNSEVEEYKRFYSTVGPSIAGGTTQKYRAADTKEGLVWQFWKRCRQNELDVIDEKDLRPSSKGRRAFGEKLPVTLSMKPVIITVAARDWPPTKTDIGGTLEAAVIAAGLRPIFSEHPEEELDFEEPEKPGISKTSEETEVAEETEAAGETEVVEEAEETIETEAANVPESSNRKPAPKLPEEPSDTNTEESEEADGKHATELDKQIGSLSMKDDAKG</sequence>
<organism evidence="2 3">
    <name type="scientific">Periconia macrospinosa</name>
    <dbReference type="NCBI Taxonomy" id="97972"/>
    <lineage>
        <taxon>Eukaryota</taxon>
        <taxon>Fungi</taxon>
        <taxon>Dikarya</taxon>
        <taxon>Ascomycota</taxon>
        <taxon>Pezizomycotina</taxon>
        <taxon>Dothideomycetes</taxon>
        <taxon>Pleosporomycetidae</taxon>
        <taxon>Pleosporales</taxon>
        <taxon>Massarineae</taxon>
        <taxon>Periconiaceae</taxon>
        <taxon>Periconia</taxon>
    </lineage>
</organism>
<feature type="compositionally biased region" description="Basic and acidic residues" evidence="1">
    <location>
        <begin position="14"/>
        <end position="47"/>
    </location>
</feature>
<dbReference type="OrthoDB" id="3793580at2759"/>
<evidence type="ECO:0000313" key="3">
    <source>
        <dbReference type="Proteomes" id="UP000244855"/>
    </source>
</evidence>